<dbReference type="SUPFAM" id="SSF54495">
    <property type="entry name" value="UBC-like"/>
    <property type="match status" value="1"/>
</dbReference>
<keyword evidence="4" id="KW-0067">ATP-binding</keyword>
<dbReference type="SMART" id="SM00212">
    <property type="entry name" value="UBCc"/>
    <property type="match status" value="1"/>
</dbReference>
<comment type="caution">
    <text evidence="6">The sequence shown here is derived from an EMBL/GenBank/DDBJ whole genome shotgun (WGS) entry which is preliminary data.</text>
</comment>
<protein>
    <submittedName>
        <fullName evidence="6">Ubiquitin-conjugating enzyme/RWD-like protein</fullName>
    </submittedName>
</protein>
<gene>
    <name evidence="6" type="ORF">BC938DRAFT_476568</name>
</gene>
<dbReference type="Gene3D" id="3.10.110.10">
    <property type="entry name" value="Ubiquitin Conjugating Enzyme"/>
    <property type="match status" value="1"/>
</dbReference>
<evidence type="ECO:0000256" key="4">
    <source>
        <dbReference type="RuleBase" id="RU362109"/>
    </source>
</evidence>
<reference evidence="6 7" key="1">
    <citation type="journal article" date="2018" name="New Phytol.">
        <title>Phylogenomics of Endogonaceae and evolution of mycorrhizas within Mucoromycota.</title>
        <authorList>
            <person name="Chang Y."/>
            <person name="Desiro A."/>
            <person name="Na H."/>
            <person name="Sandor L."/>
            <person name="Lipzen A."/>
            <person name="Clum A."/>
            <person name="Barry K."/>
            <person name="Grigoriev I.V."/>
            <person name="Martin F.M."/>
            <person name="Stajich J.E."/>
            <person name="Smith M.E."/>
            <person name="Bonito G."/>
            <person name="Spatafora J.W."/>
        </authorList>
    </citation>
    <scope>NUCLEOTIDE SEQUENCE [LARGE SCALE GENOMIC DNA]</scope>
    <source>
        <strain evidence="6 7">AD002</strain>
    </source>
</reference>
<dbReference type="EMBL" id="RBNJ01024203">
    <property type="protein sequence ID" value="RUS16464.1"/>
    <property type="molecule type" value="Genomic_DNA"/>
</dbReference>
<evidence type="ECO:0000313" key="6">
    <source>
        <dbReference type="EMBL" id="RUS16464.1"/>
    </source>
</evidence>
<evidence type="ECO:0000256" key="1">
    <source>
        <dbReference type="ARBA" id="ARBA00022679"/>
    </source>
</evidence>
<keyword evidence="2 4" id="KW-0833">Ubl conjugation pathway</keyword>
<evidence type="ECO:0000313" key="7">
    <source>
        <dbReference type="Proteomes" id="UP000274822"/>
    </source>
</evidence>
<dbReference type="InterPro" id="IPR000608">
    <property type="entry name" value="UBC"/>
</dbReference>
<evidence type="ECO:0000259" key="5">
    <source>
        <dbReference type="PROSITE" id="PS50127"/>
    </source>
</evidence>
<feature type="domain" description="UBC core" evidence="5">
    <location>
        <begin position="1"/>
        <end position="150"/>
    </location>
</feature>
<dbReference type="InterPro" id="IPR050113">
    <property type="entry name" value="Ub_conjugating_enzyme"/>
</dbReference>
<accession>A0A433PG00</accession>
<keyword evidence="7" id="KW-1185">Reference proteome</keyword>
<dbReference type="Proteomes" id="UP000274822">
    <property type="component" value="Unassembled WGS sequence"/>
</dbReference>
<organism evidence="6 7">
    <name type="scientific">Jimgerdemannia flammicorona</name>
    <dbReference type="NCBI Taxonomy" id="994334"/>
    <lineage>
        <taxon>Eukaryota</taxon>
        <taxon>Fungi</taxon>
        <taxon>Fungi incertae sedis</taxon>
        <taxon>Mucoromycota</taxon>
        <taxon>Mucoromycotina</taxon>
        <taxon>Endogonomycetes</taxon>
        <taxon>Endogonales</taxon>
        <taxon>Endogonaceae</taxon>
        <taxon>Jimgerdemannia</taxon>
    </lineage>
</organism>
<evidence type="ECO:0000256" key="2">
    <source>
        <dbReference type="ARBA" id="ARBA00022786"/>
    </source>
</evidence>
<dbReference type="PROSITE" id="PS50127">
    <property type="entry name" value="UBC_2"/>
    <property type="match status" value="1"/>
</dbReference>
<dbReference type="GO" id="GO:0005524">
    <property type="term" value="F:ATP binding"/>
    <property type="evidence" value="ECO:0007669"/>
    <property type="project" value="UniProtKB-UniRule"/>
</dbReference>
<feature type="active site" description="Glycyl thioester intermediate" evidence="3">
    <location>
        <position position="71"/>
    </location>
</feature>
<evidence type="ECO:0000256" key="3">
    <source>
        <dbReference type="PROSITE-ProRule" id="PRU10133"/>
    </source>
</evidence>
<proteinExistence type="inferred from homology"/>
<sequence>MASSPGISAFPEADNLLSWVGTITGAPGTVYDGLIFKLSMKFPANYPYAAPTIRFDTPCYHPNVDTAGNICLDILKVGFCICGKGGMVLEERGGEPEGVGLGLVDTCRHNISETRKPIVVAPRRISGRRCITCRQSCSACRVFWENRTTTAR</sequence>
<dbReference type="Pfam" id="PF00179">
    <property type="entry name" value="UQ_con"/>
    <property type="match status" value="1"/>
</dbReference>
<dbReference type="AlphaFoldDB" id="A0A433PG00"/>
<dbReference type="GO" id="GO:0016740">
    <property type="term" value="F:transferase activity"/>
    <property type="evidence" value="ECO:0007669"/>
    <property type="project" value="UniProtKB-KW"/>
</dbReference>
<dbReference type="PROSITE" id="PS00183">
    <property type="entry name" value="UBC_1"/>
    <property type="match status" value="1"/>
</dbReference>
<dbReference type="PANTHER" id="PTHR24067">
    <property type="entry name" value="UBIQUITIN-CONJUGATING ENZYME E2"/>
    <property type="match status" value="1"/>
</dbReference>
<dbReference type="InterPro" id="IPR016135">
    <property type="entry name" value="UBQ-conjugating_enzyme/RWD"/>
</dbReference>
<keyword evidence="4" id="KW-0547">Nucleotide-binding</keyword>
<dbReference type="InterPro" id="IPR023313">
    <property type="entry name" value="UBQ-conjugating_AS"/>
</dbReference>
<comment type="similarity">
    <text evidence="4">Belongs to the ubiquitin-conjugating enzyme family.</text>
</comment>
<keyword evidence="1" id="KW-0808">Transferase</keyword>
<name>A0A433PG00_9FUNG</name>